<keyword evidence="1" id="KW-1133">Transmembrane helix</keyword>
<feature type="transmembrane region" description="Helical" evidence="1">
    <location>
        <begin position="56"/>
        <end position="79"/>
    </location>
</feature>
<keyword evidence="1" id="KW-0472">Membrane</keyword>
<dbReference type="AlphaFoldDB" id="A0A3A1NDE1"/>
<feature type="transmembrane region" description="Helical" evidence="1">
    <location>
        <begin position="86"/>
        <end position="105"/>
    </location>
</feature>
<protein>
    <submittedName>
        <fullName evidence="2">Uncharacterized protein</fullName>
    </submittedName>
</protein>
<organism evidence="2 3">
    <name type="scientific">Flagellimonas lutimaris</name>
    <dbReference type="NCBI Taxonomy" id="475082"/>
    <lineage>
        <taxon>Bacteria</taxon>
        <taxon>Pseudomonadati</taxon>
        <taxon>Bacteroidota</taxon>
        <taxon>Flavobacteriia</taxon>
        <taxon>Flavobacteriales</taxon>
        <taxon>Flavobacteriaceae</taxon>
        <taxon>Flagellimonas</taxon>
    </lineage>
</organism>
<reference evidence="2 3" key="1">
    <citation type="submission" date="2018-08" db="EMBL/GenBank/DDBJ databases">
        <title>Proposal of Muricauda 72 sp.nov. and Muricauda NH166 sp.nov., isolated from seawater.</title>
        <authorList>
            <person name="Cheng H."/>
            <person name="Wu Y.-H."/>
            <person name="Guo L.-L."/>
            <person name="Xu X.-W."/>
        </authorList>
    </citation>
    <scope>NUCLEOTIDE SEQUENCE [LARGE SCALE GENOMIC DNA]</scope>
    <source>
        <strain evidence="2 3">KCTC 22173</strain>
    </source>
</reference>
<dbReference type="OrthoDB" id="1550681at2"/>
<dbReference type="Proteomes" id="UP000266067">
    <property type="component" value="Unassembled WGS sequence"/>
</dbReference>
<feature type="transmembrane region" description="Helical" evidence="1">
    <location>
        <begin position="117"/>
        <end position="135"/>
    </location>
</feature>
<proteinExistence type="predicted"/>
<evidence type="ECO:0000313" key="2">
    <source>
        <dbReference type="EMBL" id="RIV36538.1"/>
    </source>
</evidence>
<dbReference type="EMBL" id="QXFH01000063">
    <property type="protein sequence ID" value="RIV36538.1"/>
    <property type="molecule type" value="Genomic_DNA"/>
</dbReference>
<feature type="transmembrane region" description="Helical" evidence="1">
    <location>
        <begin position="12"/>
        <end position="36"/>
    </location>
</feature>
<keyword evidence="1" id="KW-0812">Transmembrane</keyword>
<comment type="caution">
    <text evidence="2">The sequence shown here is derived from an EMBL/GenBank/DDBJ whole genome shotgun (WGS) entry which is preliminary data.</text>
</comment>
<sequence>MKNRSTNNRTRWIKVIAFINGIAAIFHLLFWIAAFIKLPAITSTKNIADQINLSTTYGFGIADFLWSVPLLIIGSIGLWKKTGIGWLAALLANSLYWYSLTVVIIRDLFSNSISPGTILFLPFALASFWISYFLWKSRSVFLNKEK</sequence>
<name>A0A3A1NDE1_9FLAO</name>
<accession>A0A3A1NDE1</accession>
<evidence type="ECO:0000256" key="1">
    <source>
        <dbReference type="SAM" id="Phobius"/>
    </source>
</evidence>
<evidence type="ECO:0000313" key="3">
    <source>
        <dbReference type="Proteomes" id="UP000266067"/>
    </source>
</evidence>
<dbReference type="RefSeq" id="WP_119606491.1">
    <property type="nucleotide sequence ID" value="NZ_QXFH01000063.1"/>
</dbReference>
<keyword evidence="3" id="KW-1185">Reference proteome</keyword>
<gene>
    <name evidence="2" type="ORF">D2V08_02265</name>
</gene>